<comment type="caution">
    <text evidence="1">The sequence shown here is derived from an EMBL/GenBank/DDBJ whole genome shotgun (WGS) entry which is preliminary data.</text>
</comment>
<evidence type="ECO:0000313" key="2">
    <source>
        <dbReference type="Proteomes" id="UP001227268"/>
    </source>
</evidence>
<accession>A0ACC2V615</accession>
<reference evidence="1" key="1">
    <citation type="submission" date="2023-04" db="EMBL/GenBank/DDBJ databases">
        <title>Draft Genome sequencing of Naganishia species isolated from polar environments using Oxford Nanopore Technology.</title>
        <authorList>
            <person name="Leo P."/>
            <person name="Venkateswaran K."/>
        </authorList>
    </citation>
    <scope>NUCLEOTIDE SEQUENCE</scope>
    <source>
        <strain evidence="1">MNA-CCFEE 5423</strain>
    </source>
</reference>
<proteinExistence type="predicted"/>
<evidence type="ECO:0000313" key="1">
    <source>
        <dbReference type="EMBL" id="KAJ9094037.1"/>
    </source>
</evidence>
<gene>
    <name evidence="1" type="ORF">QFC21_006138</name>
</gene>
<keyword evidence="2" id="KW-1185">Reference proteome</keyword>
<protein>
    <submittedName>
        <fullName evidence="1">Uncharacterized protein</fullName>
    </submittedName>
</protein>
<dbReference type="Proteomes" id="UP001227268">
    <property type="component" value="Unassembled WGS sequence"/>
</dbReference>
<name>A0ACC2V615_9TREE</name>
<sequence>MDETDRDVLVAGPRRSKGVAGGVAGGQHVAYPAQGSEGGSGGGRKSGGSGLVDRIVGLQRRQAGGARTVRSAKDREADRSAAAVPTTSSTSQSETRHRSSAATTTTTAQAPQARSNNARALFDPSTADKQRRNMRDAPSGHSELPPPRGNERTRSPAMRYAHDNAAAPPRSPLRTQAQRGGRARRGGNGDDDDEDDFVRVDNKYLVKAGGGAGGGEEEDPREKRYPDAQRGYEDRRIDEYSRTQTSHVGVNEPKHTRFRDSDDDEEYGSEGQDDRGQHTRDRRRPRATPMEAQPSSKYAPITATERTSSGEGLHSWGRRQLGDEHDGTRGHASGGHGGGTGGRYQGQGPMRMLFNPNVHDPLKFQQAPSVSTGSGSNATGHTLSTSRNDYPYRNGGSSSIGTTISAESHADKSRSGKHPPSRLTIPMILDEDDEEEQKRGDRERERRKRKEGSERGPYAKKRGEEDGKSKGSRSSEGSESLRDRERGRGNDTGIIPRLREAYKGIMAMENNLTELHRKLASDPSGGVRSLIQAGLLGRGSAPVHGGSSQVFDPGMRNGAVGVLSGGNHNHYGNEHHNGGENDFDDDDEYSRKPIRKVTLSALEPTNAAQEDAGWVELIARHKKFADAIHDFLALSLDPLIPASLHTLPVKYNIPTRLWQTGFHLILEKMRYTWIANAPLVNTTRLKPHQQGPTLTPRNAQLSSQVLEHLTDFIYDAYTFYTNLLEEQTLSNFRAAWIEALGDLARYRMAVAAHVASQEPPAAAQIAPELARIDDDNESPFPSGASIGAEVAQNWHIEERETWRTTSRDWYYMGLTEKPGEGRLHHHLALLCRDVKGEEGRALYHFMKSLTTSHPYSSSRESILPLFDTALQRKRATFDATAPDLFLLMHGMLFTKIELDNFDGAFDRFTERLSEDLHMGTVSGTTRPIPQVEWLTMAIVNIAAMMQYGIDDGLLRKALAEETATRKVQKAAQVSQAPHALIVRDEDASPDDHDADALAGKIKTLRMDTSHGDGLPLPLANACRLSFAMLRFCLQHPVRLIGLTNVLNPYISTMLTFLATAVKQPAALQVLEYFIPWTELVAFYNAIPQKMEIRPDPSAKLMGGPPIPEDWCIRGMEWVGRRVYERGFWKVKGNSTGSSRGSGGPAQPRQGPRVQNEMDVLTEHDTSPEDAINGVVDDVDGSDVTDTPPAITQRRWKRAAWAAGIFIGCVPGLQMSSTGRIEIVLDGPLQGKISAWEAERQRKVRQEMERSRREEEARGEWTLEEGLAMSDDAAESSSEEDGDEPELADLRARRRHLRSLLRQPVPAIYSPRSARAPSRKSQLAQSPFLPGYTVLVFDTNVLLSSLELFESVTESKLWTCVVPLPVVTELDGLAKDPSPLGQAASSAIAYLESHVRSHALSLKIQTSKGNYLSDLFVRTEHIDFRENITLSNTGSVDKTIVRAQTMDDFILRVASNQSEHFVDRSRLLSMSGSPLKVDALYEEQKRTAAKVLLLTFDRNLRLRARARGIDAADEKEMAKILGRRNGTG</sequence>
<dbReference type="EMBL" id="JASBWT010000027">
    <property type="protein sequence ID" value="KAJ9094037.1"/>
    <property type="molecule type" value="Genomic_DNA"/>
</dbReference>
<organism evidence="1 2">
    <name type="scientific">Naganishia friedmannii</name>
    <dbReference type="NCBI Taxonomy" id="89922"/>
    <lineage>
        <taxon>Eukaryota</taxon>
        <taxon>Fungi</taxon>
        <taxon>Dikarya</taxon>
        <taxon>Basidiomycota</taxon>
        <taxon>Agaricomycotina</taxon>
        <taxon>Tremellomycetes</taxon>
        <taxon>Filobasidiales</taxon>
        <taxon>Filobasidiaceae</taxon>
        <taxon>Naganishia</taxon>
    </lineage>
</organism>